<gene>
    <name evidence="10" type="ORF">CXQ85_000791</name>
</gene>
<dbReference type="InterPro" id="IPR027417">
    <property type="entry name" value="P-loop_NTPase"/>
</dbReference>
<feature type="transmembrane region" description="Helical" evidence="8">
    <location>
        <begin position="1155"/>
        <end position="1178"/>
    </location>
</feature>
<dbReference type="PROSITE" id="PS00211">
    <property type="entry name" value="ABC_TRANSPORTER_1"/>
    <property type="match status" value="1"/>
</dbReference>
<accession>A0A2V1AUM8</accession>
<dbReference type="GO" id="GO:0016887">
    <property type="term" value="F:ATP hydrolysis activity"/>
    <property type="evidence" value="ECO:0007669"/>
    <property type="project" value="InterPro"/>
</dbReference>
<keyword evidence="7 8" id="KW-0472">Membrane</keyword>
<feature type="transmembrane region" description="Helical" evidence="8">
    <location>
        <begin position="1124"/>
        <end position="1148"/>
    </location>
</feature>
<dbReference type="Pfam" id="PF19055">
    <property type="entry name" value="ABC2_membrane_7"/>
    <property type="match status" value="1"/>
</dbReference>
<feature type="domain" description="ABC transporter" evidence="9">
    <location>
        <begin position="685"/>
        <end position="932"/>
    </location>
</feature>
<dbReference type="Pfam" id="PF01061">
    <property type="entry name" value="ABC2_membrane"/>
    <property type="match status" value="2"/>
</dbReference>
<dbReference type="InterPro" id="IPR017871">
    <property type="entry name" value="ABC_transporter-like_CS"/>
</dbReference>
<evidence type="ECO:0000256" key="6">
    <source>
        <dbReference type="ARBA" id="ARBA00022989"/>
    </source>
</evidence>
<feature type="transmembrane region" description="Helical" evidence="8">
    <location>
        <begin position="400"/>
        <end position="418"/>
    </location>
</feature>
<dbReference type="InterPro" id="IPR043926">
    <property type="entry name" value="ABCG_dom"/>
</dbReference>
<dbReference type="EMBL" id="PKFO01000005">
    <property type="protein sequence ID" value="PVH21800.1"/>
    <property type="molecule type" value="Genomic_DNA"/>
</dbReference>
<dbReference type="PROSITE" id="PS50893">
    <property type="entry name" value="ABC_TRANSPORTER_2"/>
    <property type="match status" value="2"/>
</dbReference>
<feature type="transmembrane region" description="Helical" evidence="8">
    <location>
        <begin position="366"/>
        <end position="388"/>
    </location>
</feature>
<sequence>MSEIAGSQTLFVPENERVSLDVNNLQVNVKSKDVESGSVPILDRVSFELPTNNIMAIMGGSGAGKTTLLNVLAQRLNVNHATMSFSGSVDYETSSKKKITTAYMQQEDVFLPGLTLRETLLYQAELRMPGITQFERKELVDSLLSLLQLNHRSDEIVKSFTNHINLSGGEQRRTSLAIQLLNKPALLFLDEPTTGLDTTSALTLVRILRTLASPQIGITIVLSIHQPRPEIAALFDKLCVLARGGRLIYCDSLNDASTYFNHLHEKKLVEQIETDADSFAMFNTLMTMSVKSTRSAAEEARTSRIVDSLVESWRIEHSRDYSLTLDEEQSKFKSNMKVFSSTQPLPLWKEVYVLTRRTFKLSYRDYFSLFALNGMSLALAIVLGWMFYKPPADLAGIRSITSALYVVIEVLGFAPLLMELERLWAHDGVFFFKEYKERCVSIPGFVISRRLGKLLLEDIPVSFLFAVVTYFMWGLRLGQTAEGPNDDSTHFGIFFAISFLVTAIAFSTGFLCFTLGSDFSISALISNAFYQLQNSGCGYFVNAATMPVYVRWVKYCAYFWYAFGALTANQYTDWMGECPYPADDERCLEYSGNYQLNMLGFPKGWIGEPIGILVAWWIGFNIISGVCLCFRNYDMAVAKKKKNKIGGDEEDERKLLDLSSECTEEKDRVARESVAINVKKITLSVKVRETRSLLAKKVNRVLLDNVTANFKANAVNVIMGPSGGGKTTFLNFLADRLPKTSSFSRSGNIFLNDSTEVSPSEFSKIAAYVTQHDNLLIPQLTVRETLFYQGKLRLPVEEHSRIPSIVALLLRQTGLIDCADTPIGSATVKGISGGEKRRVSIAIQLLGRPKILFLDEPTSGLDVATSKSILTLLHELAEQGTTIISTIHQPSKEMFWQFDSMVLLARGGFVVYNGDIDAMPQYFKKLGHPCPQEVNFADHVLDTVSKRSTESKEESLARVNYMIQTWKEEEIDNEKDALVPSEMDLSKYKPIGAPAWVAFKTVLHRTFIVSLRSTDVMFARVFQVCALGAIYALFFAPLKGNVQGISDRLGLTQSVINLYFCGLINNLSIYPHQRDLFHQEYKDSAYNTLVFHAAYLLVELPFEFVPCLFFSVLVVFGIGLPRTAGMFFAMLLTSTLITNCGDSLGIICTSVFEHLGLAVNLLTNIVMVGVFMAGTMSLHMPPFFEGWNYINPAKYAVEITTNMAFPGETFDCGGDATDCALNTGDAVLEYYGLDARVGNSIGAFIGCVIIYRIVAVGATYTRAKWFV</sequence>
<feature type="transmembrane region" description="Helical" evidence="8">
    <location>
        <begin position="493"/>
        <end position="516"/>
    </location>
</feature>
<protein>
    <recommendedName>
        <fullName evidence="9">ABC transporter domain-containing protein</fullName>
    </recommendedName>
</protein>
<dbReference type="Proteomes" id="UP000244309">
    <property type="component" value="Unassembled WGS sequence"/>
</dbReference>
<evidence type="ECO:0000259" key="9">
    <source>
        <dbReference type="PROSITE" id="PS50893"/>
    </source>
</evidence>
<feature type="transmembrane region" description="Helical" evidence="8">
    <location>
        <begin position="1050"/>
        <end position="1069"/>
    </location>
</feature>
<keyword evidence="2" id="KW-0813">Transport</keyword>
<keyword evidence="11" id="KW-1185">Reference proteome</keyword>
<dbReference type="RefSeq" id="XP_025342740.1">
    <property type="nucleotide sequence ID" value="XM_025484525.1"/>
</dbReference>
<dbReference type="Pfam" id="PF00005">
    <property type="entry name" value="ABC_tran"/>
    <property type="match status" value="2"/>
</dbReference>
<dbReference type="InterPro" id="IPR003439">
    <property type="entry name" value="ABC_transporter-like_ATP-bd"/>
</dbReference>
<evidence type="ECO:0000256" key="3">
    <source>
        <dbReference type="ARBA" id="ARBA00022692"/>
    </source>
</evidence>
<comment type="caution">
    <text evidence="10">The sequence shown here is derived from an EMBL/GenBank/DDBJ whole genome shotgun (WGS) entry which is preliminary data.</text>
</comment>
<keyword evidence="5" id="KW-0067">ATP-binding</keyword>
<dbReference type="SMART" id="SM00382">
    <property type="entry name" value="AAA"/>
    <property type="match status" value="2"/>
</dbReference>
<feature type="transmembrane region" description="Helical" evidence="8">
    <location>
        <begin position="1241"/>
        <end position="1261"/>
    </location>
</feature>
<evidence type="ECO:0000256" key="4">
    <source>
        <dbReference type="ARBA" id="ARBA00022741"/>
    </source>
</evidence>
<reference evidence="10 11" key="1">
    <citation type="submission" date="2017-12" db="EMBL/GenBank/DDBJ databases">
        <title>Genome Sequence of a Multidrug-Resistant Candida haemulonii Isolate from a Patient with Chronic Leg Ulcers in Israel.</title>
        <authorList>
            <person name="Chow N.A."/>
            <person name="Gade L."/>
            <person name="Batra D."/>
            <person name="Rowe L.A."/>
            <person name="Ben-Ami R."/>
            <person name="Loparev V.N."/>
            <person name="Litvintseva A.P."/>
        </authorList>
    </citation>
    <scope>NUCLEOTIDE SEQUENCE [LARGE SCALE GENOMIC DNA]</scope>
    <source>
        <strain evidence="10 11">B11899</strain>
    </source>
</reference>
<proteinExistence type="predicted"/>
<feature type="transmembrane region" description="Helical" evidence="8">
    <location>
        <begin position="454"/>
        <end position="473"/>
    </location>
</feature>
<dbReference type="STRING" id="45357.A0A2V1AUM8"/>
<keyword evidence="6 8" id="KW-1133">Transmembrane helix</keyword>
<dbReference type="Gene3D" id="3.40.50.300">
    <property type="entry name" value="P-loop containing nucleotide triphosphate hydrolases"/>
    <property type="match status" value="2"/>
</dbReference>
<keyword evidence="4" id="KW-0547">Nucleotide-binding</keyword>
<evidence type="ECO:0000256" key="8">
    <source>
        <dbReference type="SAM" id="Phobius"/>
    </source>
</evidence>
<comment type="subcellular location">
    <subcellularLocation>
        <location evidence="1">Membrane</location>
        <topology evidence="1">Multi-pass membrane protein</topology>
    </subcellularLocation>
</comment>
<evidence type="ECO:0000256" key="2">
    <source>
        <dbReference type="ARBA" id="ARBA00022448"/>
    </source>
</evidence>
<evidence type="ECO:0000256" key="7">
    <source>
        <dbReference type="ARBA" id="ARBA00023136"/>
    </source>
</evidence>
<dbReference type="InterPro" id="IPR003593">
    <property type="entry name" value="AAA+_ATPase"/>
</dbReference>
<dbReference type="AlphaFoldDB" id="A0A2V1AUM8"/>
<dbReference type="PANTHER" id="PTHR48041:SF119">
    <property type="entry name" value="ROA1P"/>
    <property type="match status" value="1"/>
</dbReference>
<dbReference type="SUPFAM" id="SSF52540">
    <property type="entry name" value="P-loop containing nucleoside triphosphate hydrolases"/>
    <property type="match status" value="2"/>
</dbReference>
<dbReference type="GeneID" id="37006123"/>
<feature type="transmembrane region" description="Helical" evidence="8">
    <location>
        <begin position="552"/>
        <end position="571"/>
    </location>
</feature>
<evidence type="ECO:0000256" key="5">
    <source>
        <dbReference type="ARBA" id="ARBA00022840"/>
    </source>
</evidence>
<dbReference type="GO" id="GO:0005524">
    <property type="term" value="F:ATP binding"/>
    <property type="evidence" value="ECO:0007669"/>
    <property type="project" value="UniProtKB-KW"/>
</dbReference>
<feature type="transmembrane region" description="Helical" evidence="8">
    <location>
        <begin position="1017"/>
        <end position="1038"/>
    </location>
</feature>
<evidence type="ECO:0000256" key="1">
    <source>
        <dbReference type="ARBA" id="ARBA00004141"/>
    </source>
</evidence>
<dbReference type="PANTHER" id="PTHR48041">
    <property type="entry name" value="ABC TRANSPORTER G FAMILY MEMBER 28"/>
    <property type="match status" value="1"/>
</dbReference>
<feature type="transmembrane region" description="Helical" evidence="8">
    <location>
        <begin position="1089"/>
        <end position="1118"/>
    </location>
</feature>
<dbReference type="GO" id="GO:0016020">
    <property type="term" value="C:membrane"/>
    <property type="evidence" value="ECO:0007669"/>
    <property type="project" value="UniProtKB-SubCell"/>
</dbReference>
<evidence type="ECO:0000313" key="11">
    <source>
        <dbReference type="Proteomes" id="UP000244309"/>
    </source>
</evidence>
<dbReference type="InterPro" id="IPR050352">
    <property type="entry name" value="ABCG_transporters"/>
</dbReference>
<dbReference type="OrthoDB" id="66620at2759"/>
<feature type="transmembrane region" description="Helical" evidence="8">
    <location>
        <begin position="610"/>
        <end position="633"/>
    </location>
</feature>
<name>A0A2V1AUM8_9ASCO</name>
<organism evidence="10 11">
    <name type="scientific">Candidozyma haemuli</name>
    <dbReference type="NCBI Taxonomy" id="45357"/>
    <lineage>
        <taxon>Eukaryota</taxon>
        <taxon>Fungi</taxon>
        <taxon>Dikarya</taxon>
        <taxon>Ascomycota</taxon>
        <taxon>Saccharomycotina</taxon>
        <taxon>Pichiomycetes</taxon>
        <taxon>Metschnikowiaceae</taxon>
        <taxon>Candidozyma</taxon>
    </lineage>
</organism>
<dbReference type="InterPro" id="IPR013525">
    <property type="entry name" value="ABC2_TM"/>
</dbReference>
<evidence type="ECO:0000313" key="10">
    <source>
        <dbReference type="EMBL" id="PVH21800.1"/>
    </source>
</evidence>
<feature type="domain" description="ABC transporter" evidence="9">
    <location>
        <begin position="20"/>
        <end position="268"/>
    </location>
</feature>
<keyword evidence="3 8" id="KW-0812">Transmembrane</keyword>
<dbReference type="GO" id="GO:0140359">
    <property type="term" value="F:ABC-type transporter activity"/>
    <property type="evidence" value="ECO:0007669"/>
    <property type="project" value="InterPro"/>
</dbReference>
<dbReference type="VEuPathDB" id="FungiDB:CXQ85_000791"/>